<name>A0AAV4YA46_CAEEX</name>
<reference evidence="2 3" key="1">
    <citation type="submission" date="2021-06" db="EMBL/GenBank/DDBJ databases">
        <title>Caerostris extrusa draft genome.</title>
        <authorList>
            <person name="Kono N."/>
            <person name="Arakawa K."/>
        </authorList>
    </citation>
    <scope>NUCLEOTIDE SEQUENCE [LARGE SCALE GENOMIC DNA]</scope>
</reference>
<keyword evidence="3" id="KW-1185">Reference proteome</keyword>
<dbReference type="AlphaFoldDB" id="A0AAV4YA46"/>
<accession>A0AAV4YA46</accession>
<evidence type="ECO:0000313" key="3">
    <source>
        <dbReference type="Proteomes" id="UP001054945"/>
    </source>
</evidence>
<sequence>DISNRRLLATWLQATTKYLLSRPTGRGGSSILPSIPATTLGTSPLQINATPQQQSENRLPSKYACRKEI</sequence>
<feature type="non-terminal residue" evidence="2">
    <location>
        <position position="1"/>
    </location>
</feature>
<feature type="region of interest" description="Disordered" evidence="1">
    <location>
        <begin position="49"/>
        <end position="69"/>
    </location>
</feature>
<protein>
    <submittedName>
        <fullName evidence="2">Uncharacterized protein</fullName>
    </submittedName>
</protein>
<evidence type="ECO:0000313" key="2">
    <source>
        <dbReference type="EMBL" id="GIZ04351.1"/>
    </source>
</evidence>
<feature type="compositionally biased region" description="Polar residues" evidence="1">
    <location>
        <begin position="49"/>
        <end position="58"/>
    </location>
</feature>
<gene>
    <name evidence="2" type="ORF">CEXT_652321</name>
</gene>
<comment type="caution">
    <text evidence="2">The sequence shown here is derived from an EMBL/GenBank/DDBJ whole genome shotgun (WGS) entry which is preliminary data.</text>
</comment>
<proteinExistence type="predicted"/>
<organism evidence="2 3">
    <name type="scientific">Caerostris extrusa</name>
    <name type="common">Bark spider</name>
    <name type="synonym">Caerostris bankana</name>
    <dbReference type="NCBI Taxonomy" id="172846"/>
    <lineage>
        <taxon>Eukaryota</taxon>
        <taxon>Metazoa</taxon>
        <taxon>Ecdysozoa</taxon>
        <taxon>Arthropoda</taxon>
        <taxon>Chelicerata</taxon>
        <taxon>Arachnida</taxon>
        <taxon>Araneae</taxon>
        <taxon>Araneomorphae</taxon>
        <taxon>Entelegynae</taxon>
        <taxon>Araneoidea</taxon>
        <taxon>Araneidae</taxon>
        <taxon>Caerostris</taxon>
    </lineage>
</organism>
<evidence type="ECO:0000256" key="1">
    <source>
        <dbReference type="SAM" id="MobiDB-lite"/>
    </source>
</evidence>
<dbReference type="Proteomes" id="UP001054945">
    <property type="component" value="Unassembled WGS sequence"/>
</dbReference>
<dbReference type="EMBL" id="BPLR01001721">
    <property type="protein sequence ID" value="GIZ04351.1"/>
    <property type="molecule type" value="Genomic_DNA"/>
</dbReference>